<protein>
    <recommendedName>
        <fullName evidence="4">Metal-binding protein SmbP</fullName>
    </recommendedName>
</protein>
<name>A0A1W6SP98_9PROT</name>
<feature type="region of interest" description="Disordered" evidence="1">
    <location>
        <begin position="29"/>
        <end position="52"/>
    </location>
</feature>
<sequence>MTISGKILTYGIAMGLATSIPLLHAEENHGKNASEHLQEAIKSGKEGSAKGVLRHTEEARKELIEQNKDHPYTHLQKPIYGEHQKAEHDKEVFEEIEEAIEEAKEGHTQEAVEAVERASVHLREKDQSK</sequence>
<accession>A0A1W6SP98</accession>
<dbReference type="Pfam" id="PF16785">
    <property type="entry name" value="SMBP"/>
    <property type="match status" value="1"/>
</dbReference>
<dbReference type="OrthoDB" id="8562346at2"/>
<dbReference type="GO" id="GO:0046872">
    <property type="term" value="F:metal ion binding"/>
    <property type="evidence" value="ECO:0007669"/>
    <property type="project" value="InterPro"/>
</dbReference>
<evidence type="ECO:0008006" key="4">
    <source>
        <dbReference type="Google" id="ProtNLM"/>
    </source>
</evidence>
<dbReference type="InterPro" id="IPR031877">
    <property type="entry name" value="SmbP"/>
</dbReference>
<gene>
    <name evidence="2" type="ORF">EBAPG3_007505</name>
</gene>
<dbReference type="Gene3D" id="1.20.120.660">
    <property type="entry name" value="IL-4 antagonist (De novo design) like domain"/>
    <property type="match status" value="1"/>
</dbReference>
<dbReference type="Proteomes" id="UP000012179">
    <property type="component" value="Chromosome"/>
</dbReference>
<evidence type="ECO:0000256" key="1">
    <source>
        <dbReference type="SAM" id="MobiDB-lite"/>
    </source>
</evidence>
<organism evidence="2 3">
    <name type="scientific">Nitrosospira lacus</name>
    <dbReference type="NCBI Taxonomy" id="1288494"/>
    <lineage>
        <taxon>Bacteria</taxon>
        <taxon>Pseudomonadati</taxon>
        <taxon>Pseudomonadota</taxon>
        <taxon>Betaproteobacteria</taxon>
        <taxon>Nitrosomonadales</taxon>
        <taxon>Nitrosomonadaceae</taxon>
        <taxon>Nitrosospira</taxon>
    </lineage>
</organism>
<reference evidence="2 3" key="1">
    <citation type="journal article" date="2015" name="Int. J. Syst. Evol. Microbiol.">
        <title>Nitrosospira lacus sp. nov., a psychrotolerant, ammonia-oxidizing bacterium from sandy lake sediment.</title>
        <authorList>
            <person name="Urakawa H."/>
            <person name="Garcia J.C."/>
            <person name="Nielsen J.L."/>
            <person name="Le V.Q."/>
            <person name="Kozlowski J.A."/>
            <person name="Stein L.Y."/>
            <person name="Lim C.K."/>
            <person name="Pommerening-Roser A."/>
            <person name="Martens-Habbena W."/>
            <person name="Stahl D.A."/>
            <person name="Klotz M.G."/>
        </authorList>
    </citation>
    <scope>NUCLEOTIDE SEQUENCE [LARGE SCALE GENOMIC DNA]</scope>
    <source>
        <strain evidence="2 3">APG3</strain>
    </source>
</reference>
<dbReference type="KEGG" id="nlc:EBAPG3_007505"/>
<keyword evidence="3" id="KW-1185">Reference proteome</keyword>
<evidence type="ECO:0000313" key="3">
    <source>
        <dbReference type="Proteomes" id="UP000012179"/>
    </source>
</evidence>
<dbReference type="EMBL" id="CP021106">
    <property type="protein sequence ID" value="ARO87629.1"/>
    <property type="molecule type" value="Genomic_DNA"/>
</dbReference>
<proteinExistence type="predicted"/>
<dbReference type="AlphaFoldDB" id="A0A1W6SP98"/>
<dbReference type="eggNOG" id="ENOG502ZSBV">
    <property type="taxonomic scope" value="Bacteria"/>
</dbReference>
<evidence type="ECO:0000313" key="2">
    <source>
        <dbReference type="EMBL" id="ARO87629.1"/>
    </source>
</evidence>